<keyword evidence="5" id="KW-0804">Transcription</keyword>
<evidence type="ECO:0000256" key="2">
    <source>
        <dbReference type="ARBA" id="ARBA00023015"/>
    </source>
</evidence>
<protein>
    <submittedName>
        <fullName evidence="8">RNA polymerase sigma-70 factor (ECF subfamily)</fullName>
    </submittedName>
</protein>
<dbReference type="GO" id="GO:0006352">
    <property type="term" value="P:DNA-templated transcription initiation"/>
    <property type="evidence" value="ECO:0007669"/>
    <property type="project" value="InterPro"/>
</dbReference>
<sequence length="206" mass="23626">MPDIADSPSAADAASLLRDAGFLASLRRDLLRFACLYLNHDDDSAEDAVQEALLAASRAPERFAGRAVVRTWVFGILKHKLIDEIRRQRRRVYLTPLPSEDEADDFDALFDARGHWNADDQPPAWSDPDASLEQRQFWQVFETCLTRLPESTARVFMMREFLDLDTPEICGHFDITPNHCWVILHRARAGLRLCLQTRWFGEEARA</sequence>
<evidence type="ECO:0000256" key="5">
    <source>
        <dbReference type="ARBA" id="ARBA00023163"/>
    </source>
</evidence>
<dbReference type="AlphaFoldDB" id="A0A318L2H0"/>
<dbReference type="PANTHER" id="PTHR43133:SF8">
    <property type="entry name" value="RNA POLYMERASE SIGMA FACTOR HI_1459-RELATED"/>
    <property type="match status" value="1"/>
</dbReference>
<dbReference type="GO" id="GO:0016987">
    <property type="term" value="F:sigma factor activity"/>
    <property type="evidence" value="ECO:0007669"/>
    <property type="project" value="UniProtKB-KW"/>
</dbReference>
<dbReference type="SUPFAM" id="SSF88946">
    <property type="entry name" value="Sigma2 domain of RNA polymerase sigma factors"/>
    <property type="match status" value="1"/>
</dbReference>
<evidence type="ECO:0000259" key="6">
    <source>
        <dbReference type="Pfam" id="PF04542"/>
    </source>
</evidence>
<name>A0A318L2H0_9NEIS</name>
<dbReference type="InterPro" id="IPR036388">
    <property type="entry name" value="WH-like_DNA-bd_sf"/>
</dbReference>
<accession>A0A318L2H0</accession>
<dbReference type="Gene3D" id="1.10.10.10">
    <property type="entry name" value="Winged helix-like DNA-binding domain superfamily/Winged helix DNA-binding domain"/>
    <property type="match status" value="1"/>
</dbReference>
<evidence type="ECO:0000256" key="4">
    <source>
        <dbReference type="ARBA" id="ARBA00023125"/>
    </source>
</evidence>
<dbReference type="Pfam" id="PF08281">
    <property type="entry name" value="Sigma70_r4_2"/>
    <property type="match status" value="1"/>
</dbReference>
<dbReference type="PANTHER" id="PTHR43133">
    <property type="entry name" value="RNA POLYMERASE ECF-TYPE SIGMA FACTO"/>
    <property type="match status" value="1"/>
</dbReference>
<dbReference type="Proteomes" id="UP000247555">
    <property type="component" value="Unassembled WGS sequence"/>
</dbReference>
<reference evidence="8 9" key="1">
    <citation type="submission" date="2018-05" db="EMBL/GenBank/DDBJ databases">
        <title>Genomic Encyclopedia of Type Strains, Phase IV (KMG-IV): sequencing the most valuable type-strain genomes for metagenomic binning, comparative biology and taxonomic classification.</title>
        <authorList>
            <person name="Goeker M."/>
        </authorList>
    </citation>
    <scope>NUCLEOTIDE SEQUENCE [LARGE SCALE GENOMIC DNA]</scope>
    <source>
        <strain evidence="8 9">DSM 29661</strain>
    </source>
</reference>
<evidence type="ECO:0000256" key="3">
    <source>
        <dbReference type="ARBA" id="ARBA00023082"/>
    </source>
</evidence>
<comment type="similarity">
    <text evidence="1">Belongs to the sigma-70 factor family. ECF subfamily.</text>
</comment>
<dbReference type="NCBIfam" id="TIGR02937">
    <property type="entry name" value="sigma70-ECF"/>
    <property type="match status" value="1"/>
</dbReference>
<keyword evidence="4" id="KW-0238">DNA-binding</keyword>
<dbReference type="InterPro" id="IPR013325">
    <property type="entry name" value="RNA_pol_sigma_r2"/>
</dbReference>
<evidence type="ECO:0000313" key="8">
    <source>
        <dbReference type="EMBL" id="PXX82045.1"/>
    </source>
</evidence>
<dbReference type="InterPro" id="IPR039425">
    <property type="entry name" value="RNA_pol_sigma-70-like"/>
</dbReference>
<dbReference type="NCBIfam" id="TIGR02943">
    <property type="entry name" value="Sig70_famx1"/>
    <property type="match status" value="1"/>
</dbReference>
<dbReference type="InterPro" id="IPR014289">
    <property type="entry name" value="RNA_pol_sigma-24-rel"/>
</dbReference>
<dbReference type="InterPro" id="IPR013324">
    <property type="entry name" value="RNA_pol_sigma_r3/r4-like"/>
</dbReference>
<feature type="domain" description="RNA polymerase sigma-70 region 2" evidence="6">
    <location>
        <begin position="25"/>
        <end position="91"/>
    </location>
</feature>
<dbReference type="SUPFAM" id="SSF88659">
    <property type="entry name" value="Sigma3 and sigma4 domains of RNA polymerase sigma factors"/>
    <property type="match status" value="1"/>
</dbReference>
<dbReference type="Pfam" id="PF04542">
    <property type="entry name" value="Sigma70_r2"/>
    <property type="match status" value="1"/>
</dbReference>
<organism evidence="8 9">
    <name type="scientific">Rivihabitans pingtungensis</name>
    <dbReference type="NCBI Taxonomy" id="1054498"/>
    <lineage>
        <taxon>Bacteria</taxon>
        <taxon>Pseudomonadati</taxon>
        <taxon>Pseudomonadota</taxon>
        <taxon>Betaproteobacteria</taxon>
        <taxon>Neisseriales</taxon>
        <taxon>Aquaspirillaceae</taxon>
        <taxon>Rivihabitans</taxon>
    </lineage>
</organism>
<comment type="caution">
    <text evidence="8">The sequence shown here is derived from an EMBL/GenBank/DDBJ whole genome shotgun (WGS) entry which is preliminary data.</text>
</comment>
<dbReference type="InterPro" id="IPR014284">
    <property type="entry name" value="RNA_pol_sigma-70_dom"/>
</dbReference>
<evidence type="ECO:0000313" key="9">
    <source>
        <dbReference type="Proteomes" id="UP000247555"/>
    </source>
</evidence>
<dbReference type="GO" id="GO:0003677">
    <property type="term" value="F:DNA binding"/>
    <property type="evidence" value="ECO:0007669"/>
    <property type="project" value="UniProtKB-KW"/>
</dbReference>
<dbReference type="InterPro" id="IPR007627">
    <property type="entry name" value="RNA_pol_sigma70_r2"/>
</dbReference>
<proteinExistence type="inferred from homology"/>
<feature type="domain" description="RNA polymerase sigma factor 70 region 4 type 2" evidence="7">
    <location>
        <begin position="141"/>
        <end position="189"/>
    </location>
</feature>
<keyword evidence="2" id="KW-0805">Transcription regulation</keyword>
<keyword evidence="9" id="KW-1185">Reference proteome</keyword>
<keyword evidence="3" id="KW-0731">Sigma factor</keyword>
<dbReference type="Gene3D" id="1.10.1740.10">
    <property type="match status" value="1"/>
</dbReference>
<dbReference type="OrthoDB" id="9782108at2"/>
<evidence type="ECO:0000259" key="7">
    <source>
        <dbReference type="Pfam" id="PF08281"/>
    </source>
</evidence>
<dbReference type="EMBL" id="QJKI01000001">
    <property type="protein sequence ID" value="PXX82045.1"/>
    <property type="molecule type" value="Genomic_DNA"/>
</dbReference>
<dbReference type="RefSeq" id="WP_110389344.1">
    <property type="nucleotide sequence ID" value="NZ_QJKI01000001.1"/>
</dbReference>
<evidence type="ECO:0000256" key="1">
    <source>
        <dbReference type="ARBA" id="ARBA00010641"/>
    </source>
</evidence>
<gene>
    <name evidence="8" type="ORF">DFR34_101278</name>
</gene>
<dbReference type="InterPro" id="IPR013249">
    <property type="entry name" value="RNA_pol_sigma70_r4_t2"/>
</dbReference>